<dbReference type="Proteomes" id="UP000799754">
    <property type="component" value="Unassembled WGS sequence"/>
</dbReference>
<dbReference type="EMBL" id="MU006702">
    <property type="protein sequence ID" value="KAF2632825.1"/>
    <property type="molecule type" value="Genomic_DNA"/>
</dbReference>
<protein>
    <submittedName>
        <fullName evidence="1">Uncharacterized protein</fullName>
    </submittedName>
</protein>
<name>A0ACB6SEY0_9PLEO</name>
<proteinExistence type="predicted"/>
<accession>A0ACB6SEY0</accession>
<evidence type="ECO:0000313" key="1">
    <source>
        <dbReference type="EMBL" id="KAF2632825.1"/>
    </source>
</evidence>
<gene>
    <name evidence="1" type="ORF">BU25DRAFT_406137</name>
</gene>
<organism evidence="1 2">
    <name type="scientific">Macroventuria anomochaeta</name>
    <dbReference type="NCBI Taxonomy" id="301207"/>
    <lineage>
        <taxon>Eukaryota</taxon>
        <taxon>Fungi</taxon>
        <taxon>Dikarya</taxon>
        <taxon>Ascomycota</taxon>
        <taxon>Pezizomycotina</taxon>
        <taxon>Dothideomycetes</taxon>
        <taxon>Pleosporomycetidae</taxon>
        <taxon>Pleosporales</taxon>
        <taxon>Pleosporineae</taxon>
        <taxon>Didymellaceae</taxon>
        <taxon>Macroventuria</taxon>
    </lineage>
</organism>
<reference evidence="1" key="1">
    <citation type="journal article" date="2020" name="Stud. Mycol.">
        <title>101 Dothideomycetes genomes: a test case for predicting lifestyles and emergence of pathogens.</title>
        <authorList>
            <person name="Haridas S."/>
            <person name="Albert R."/>
            <person name="Binder M."/>
            <person name="Bloem J."/>
            <person name="Labutti K."/>
            <person name="Salamov A."/>
            <person name="Andreopoulos B."/>
            <person name="Baker S."/>
            <person name="Barry K."/>
            <person name="Bills G."/>
            <person name="Bluhm B."/>
            <person name="Cannon C."/>
            <person name="Castanera R."/>
            <person name="Culley D."/>
            <person name="Daum C."/>
            <person name="Ezra D."/>
            <person name="Gonzalez J."/>
            <person name="Henrissat B."/>
            <person name="Kuo A."/>
            <person name="Liang C."/>
            <person name="Lipzen A."/>
            <person name="Lutzoni F."/>
            <person name="Magnuson J."/>
            <person name="Mondo S."/>
            <person name="Nolan M."/>
            <person name="Ohm R."/>
            <person name="Pangilinan J."/>
            <person name="Park H.-J."/>
            <person name="Ramirez L."/>
            <person name="Alfaro M."/>
            <person name="Sun H."/>
            <person name="Tritt A."/>
            <person name="Yoshinaga Y."/>
            <person name="Zwiers L.-H."/>
            <person name="Turgeon B."/>
            <person name="Goodwin S."/>
            <person name="Spatafora J."/>
            <person name="Crous P."/>
            <person name="Grigoriev I."/>
        </authorList>
    </citation>
    <scope>NUCLEOTIDE SEQUENCE</scope>
    <source>
        <strain evidence="1">CBS 525.71</strain>
    </source>
</reference>
<evidence type="ECO:0000313" key="2">
    <source>
        <dbReference type="Proteomes" id="UP000799754"/>
    </source>
</evidence>
<keyword evidence="2" id="KW-1185">Reference proteome</keyword>
<sequence>MSNQDGLEWVEGKFGLEPHWIREPDTNIVSQIARKNLNLSSDVPVDVTFHSKGAFTKLYKISTPDKPYLLRVSLPVDPHHRTESAVSTIAFVRQITSIPVPHIIAYSSDNLNELGFEWVLIDNIPGTTLHKVWRGMSWDAKEAIVKQLVEHQAQLFEHRFQKIGNIFRQDDGFVVDRMVTTIFFQGDHLTHNAVRGPFTSSYEWLKARLQLVLTDQQRILSTSCDEDEIEDAEFAHGLAKKLVEILPTVSLPNVSASEPTVLFHDNLLMHNIMVDDEGKLLAIMDWECISAVPLWRACQLPQLFDEWIRREKPEKNNYAPDSDEEDEDDDGLDNEGISDLYWEHLLEYEMWQLRKLFVEEMEKSSPAWIAVTQQGILKVDFERAVQDCDNGWRNRVVKRWVDSLAEGEPKSLTHMLYSYSESN</sequence>
<comment type="caution">
    <text evidence="1">The sequence shown here is derived from an EMBL/GenBank/DDBJ whole genome shotgun (WGS) entry which is preliminary data.</text>
</comment>